<dbReference type="EMBL" id="QLNI01000017">
    <property type="protein sequence ID" value="RAM02172.1"/>
    <property type="molecule type" value="Genomic_DNA"/>
</dbReference>
<evidence type="ECO:0000313" key="2">
    <source>
        <dbReference type="Proteomes" id="UP000248798"/>
    </source>
</evidence>
<sequence>MGFIFQLKHIHGLFKPDGLLVETSGNLGGFFGPCLCALFHLQGRFFICSLLAVKFYFFTLKHIQQIVKRAFAPEYFRISMTCAVSSLYFG</sequence>
<comment type="caution">
    <text evidence="1">The sequence shown here is derived from an EMBL/GenBank/DDBJ whole genome shotgun (WGS) entry which is preliminary data.</text>
</comment>
<dbReference type="AlphaFoldDB" id="A0A328FFG6"/>
<name>A0A328FFG6_9BACT</name>
<reference evidence="1 2" key="1">
    <citation type="submission" date="2018-06" db="EMBL/GenBank/DDBJ databases">
        <title>Complete Genome Sequence of Desulfobacter hydrogenophilus (DSM3380).</title>
        <authorList>
            <person name="Marietou A."/>
            <person name="Schreiber L."/>
            <person name="Marshall I."/>
            <person name="Jorgensen B."/>
        </authorList>
    </citation>
    <scope>NUCLEOTIDE SEQUENCE [LARGE SCALE GENOMIC DNA]</scope>
    <source>
        <strain evidence="1 2">DSM 3380</strain>
    </source>
</reference>
<proteinExistence type="predicted"/>
<protein>
    <submittedName>
        <fullName evidence="1">Uncharacterized protein</fullName>
    </submittedName>
</protein>
<organism evidence="1 2">
    <name type="scientific">Desulfobacter hydrogenophilus</name>
    <dbReference type="NCBI Taxonomy" id="2291"/>
    <lineage>
        <taxon>Bacteria</taxon>
        <taxon>Pseudomonadati</taxon>
        <taxon>Thermodesulfobacteriota</taxon>
        <taxon>Desulfobacteria</taxon>
        <taxon>Desulfobacterales</taxon>
        <taxon>Desulfobacteraceae</taxon>
        <taxon>Desulfobacter</taxon>
    </lineage>
</organism>
<accession>A0A328FFG6</accession>
<evidence type="ECO:0000313" key="1">
    <source>
        <dbReference type="EMBL" id="RAM02172.1"/>
    </source>
</evidence>
<gene>
    <name evidence="1" type="ORF">DO021_09490</name>
</gene>
<dbReference type="Proteomes" id="UP000248798">
    <property type="component" value="Unassembled WGS sequence"/>
</dbReference>